<dbReference type="Pfam" id="PF03358">
    <property type="entry name" value="FMN_red"/>
    <property type="match status" value="1"/>
</dbReference>
<organism evidence="10 11">
    <name type="scientific">Lactiplantibacillus xiangfangensis</name>
    <dbReference type="NCBI Taxonomy" id="942150"/>
    <lineage>
        <taxon>Bacteria</taxon>
        <taxon>Bacillati</taxon>
        <taxon>Bacillota</taxon>
        <taxon>Bacilli</taxon>
        <taxon>Lactobacillales</taxon>
        <taxon>Lactobacillaceae</taxon>
        <taxon>Lactiplantibacillus</taxon>
    </lineage>
</organism>
<protein>
    <recommendedName>
        <fullName evidence="4">Urocanate reductase</fullName>
        <ecNumber evidence="3">1.3.99.33</ecNumber>
    </recommendedName>
</protein>
<evidence type="ECO:0000256" key="7">
    <source>
        <dbReference type="ARBA" id="ARBA00023002"/>
    </source>
</evidence>
<dbReference type="Gene3D" id="3.90.700.10">
    <property type="entry name" value="Succinate dehydrogenase/fumarate reductase flavoprotein, catalytic domain"/>
    <property type="match status" value="1"/>
</dbReference>
<dbReference type="STRING" id="942150.IV64_GL002447"/>
<accession>A0A0R2MF40</accession>
<comment type="cofactor">
    <cofactor evidence="2">
        <name>FAD</name>
        <dbReference type="ChEBI" id="CHEBI:57692"/>
    </cofactor>
</comment>
<keyword evidence="11" id="KW-1185">Reference proteome</keyword>
<dbReference type="SMART" id="SM00900">
    <property type="entry name" value="FMN_bind"/>
    <property type="match status" value="1"/>
</dbReference>
<sequence length="789" mass="86206">MKLIALVGTTAAKSYNRDLLTYMQKHFSAQADIDVNEITEIPLFNEPATDDLPAAVQTLNDKISHADGIIIGVPEYDHAVPAALKNVIEWLSYQLHPFAHKPIMLVGTSLGVQGTCRAQEELRSILNAPGVDGIVLPGNEYMLSYAQKAFDQTGTLTQDGSVKFLESCFKNFVQFVKMLQGTPASTVKWQGNYDVIVLGFGGAGATAARFAADHGSKVLLVDTAPFGHEGGNTRYSAQHVVTGESLEKLTAYYRALSAPFNTPEKTLNAYLTGMSRIPEYFQKYLGIKAVSWKHDIKPGDAVAVKKTMAEYPELPGSDTVDFALVHKRDKDAGLWKVLRQEVLKRTDNIDVWLDSRAQHLIQDPVSKVIRGVQIERNHQVLNIHATHGVVMAMGGFENNSALTETYLHSHHLTPLGTLYNRGDGIRMAQEVGAKMWHMTNYESHGILPGITFKEGPNERGRQIEQWPLLRHGSIFVVADDGTRYFPEDAKHRHGHIQTHGSWLIPMMNQHPYIVFDQHQYADFKQQLADRGRLPYPQFLDKLVHAETIADLADKIGVPADHLQQTVADFNHYTEAGRDYAFGRDPKTMRAIDDGPYYAIAATNDVLNTQGGPQRNENAQILNTNDQPIPHLFGAGELGGIIANCYQGGGNLAECLIFGKLAGESAATTTADDELVNATKANGINDLADGESAANVPLAPNQYLGSSNSGLGGKVVVRVTYKDQAIQNVEVVQHHESEDVGLVAVSKIPEEIVAANSTEVDAISGASASSRAIKEAVNDALKQAKQPATN</sequence>
<dbReference type="InterPro" id="IPR003953">
    <property type="entry name" value="FAD-dep_OxRdtase_2_FAD-bd"/>
</dbReference>
<feature type="domain" description="FMN-binding" evidence="9">
    <location>
        <begin position="709"/>
        <end position="783"/>
    </location>
</feature>
<dbReference type="SUPFAM" id="SSF51905">
    <property type="entry name" value="FAD/NAD(P)-binding domain"/>
    <property type="match status" value="1"/>
</dbReference>
<dbReference type="SUPFAM" id="SSF56425">
    <property type="entry name" value="Succinate dehydrogenase/fumarate reductase flavoprotein, catalytic domain"/>
    <property type="match status" value="1"/>
</dbReference>
<evidence type="ECO:0000256" key="8">
    <source>
        <dbReference type="ARBA" id="ARBA00049922"/>
    </source>
</evidence>
<dbReference type="Gene3D" id="3.90.1010.20">
    <property type="match status" value="1"/>
</dbReference>
<dbReference type="InterPro" id="IPR029039">
    <property type="entry name" value="Flavoprotein-like_sf"/>
</dbReference>
<comment type="cofactor">
    <cofactor evidence="1">
        <name>FMN</name>
        <dbReference type="ChEBI" id="CHEBI:58210"/>
    </cofactor>
</comment>
<evidence type="ECO:0000256" key="5">
    <source>
        <dbReference type="ARBA" id="ARBA00022630"/>
    </source>
</evidence>
<keyword evidence="7" id="KW-0560">Oxidoreductase</keyword>
<dbReference type="GO" id="GO:0033765">
    <property type="term" value="F:steroid dehydrogenase activity, acting on the CH-CH group of donors"/>
    <property type="evidence" value="ECO:0007669"/>
    <property type="project" value="UniProtKB-ARBA"/>
</dbReference>
<dbReference type="GO" id="GO:0010181">
    <property type="term" value="F:FMN binding"/>
    <property type="evidence" value="ECO:0007669"/>
    <property type="project" value="InterPro"/>
</dbReference>
<reference evidence="10 11" key="1">
    <citation type="journal article" date="2015" name="Genome Announc.">
        <title>Expanding the biotechnology potential of lactobacilli through comparative genomics of 213 strains and associated genera.</title>
        <authorList>
            <person name="Sun Z."/>
            <person name="Harris H.M."/>
            <person name="McCann A."/>
            <person name="Guo C."/>
            <person name="Argimon S."/>
            <person name="Zhang W."/>
            <person name="Yang X."/>
            <person name="Jeffery I.B."/>
            <person name="Cooney J.C."/>
            <person name="Kagawa T.F."/>
            <person name="Liu W."/>
            <person name="Song Y."/>
            <person name="Salvetti E."/>
            <person name="Wrobel A."/>
            <person name="Rasinkangas P."/>
            <person name="Parkhill J."/>
            <person name="Rea M.C."/>
            <person name="O'Sullivan O."/>
            <person name="Ritari J."/>
            <person name="Douillard F.P."/>
            <person name="Paul Ross R."/>
            <person name="Yang R."/>
            <person name="Briner A.E."/>
            <person name="Felis G.E."/>
            <person name="de Vos W.M."/>
            <person name="Barrangou R."/>
            <person name="Klaenhammer T.R."/>
            <person name="Caufield P.W."/>
            <person name="Cui Y."/>
            <person name="Zhang H."/>
            <person name="O'Toole P.W."/>
        </authorList>
    </citation>
    <scope>NUCLEOTIDE SEQUENCE [LARGE SCALE GENOMIC DNA]</scope>
    <source>
        <strain evidence="10 11">LMG 26013</strain>
    </source>
</reference>
<evidence type="ECO:0000259" key="9">
    <source>
        <dbReference type="SMART" id="SM00900"/>
    </source>
</evidence>
<dbReference type="SUPFAM" id="SSF52218">
    <property type="entry name" value="Flavoproteins"/>
    <property type="match status" value="1"/>
</dbReference>
<dbReference type="InterPro" id="IPR005025">
    <property type="entry name" value="FMN_Rdtase-like_dom"/>
</dbReference>
<dbReference type="InterPro" id="IPR050315">
    <property type="entry name" value="FAD-oxidoreductase_2"/>
</dbReference>
<dbReference type="Proteomes" id="UP000051783">
    <property type="component" value="Unassembled WGS sequence"/>
</dbReference>
<dbReference type="InterPro" id="IPR007329">
    <property type="entry name" value="FMN-bd"/>
</dbReference>
<evidence type="ECO:0000313" key="11">
    <source>
        <dbReference type="Proteomes" id="UP000051783"/>
    </source>
</evidence>
<evidence type="ECO:0000256" key="3">
    <source>
        <dbReference type="ARBA" id="ARBA00013137"/>
    </source>
</evidence>
<dbReference type="PANTHER" id="PTHR43400:SF10">
    <property type="entry name" value="3-OXOSTEROID 1-DEHYDROGENASE"/>
    <property type="match status" value="1"/>
</dbReference>
<dbReference type="Gene3D" id="3.40.50.360">
    <property type="match status" value="1"/>
</dbReference>
<dbReference type="PATRIC" id="fig|942150.3.peg.2555"/>
<dbReference type="InterPro" id="IPR027477">
    <property type="entry name" value="Succ_DH/fumarate_Rdtase_cat_sf"/>
</dbReference>
<dbReference type="Pfam" id="PF04205">
    <property type="entry name" value="FMN_bind"/>
    <property type="match status" value="1"/>
</dbReference>
<dbReference type="InterPro" id="IPR036188">
    <property type="entry name" value="FAD/NAD-bd_sf"/>
</dbReference>
<keyword evidence="5" id="KW-0285">Flavoprotein</keyword>
<dbReference type="RefSeq" id="WP_057706162.1">
    <property type="nucleotide sequence ID" value="NZ_JQCL01000057.1"/>
</dbReference>
<evidence type="ECO:0000256" key="4">
    <source>
        <dbReference type="ARBA" id="ARBA00015872"/>
    </source>
</evidence>
<dbReference type="OrthoDB" id="9806724at2"/>
<dbReference type="Pfam" id="PF00890">
    <property type="entry name" value="FAD_binding_2"/>
    <property type="match status" value="1"/>
</dbReference>
<dbReference type="GO" id="GO:0016020">
    <property type="term" value="C:membrane"/>
    <property type="evidence" value="ECO:0007669"/>
    <property type="project" value="InterPro"/>
</dbReference>
<evidence type="ECO:0000313" key="10">
    <source>
        <dbReference type="EMBL" id="KRO10763.1"/>
    </source>
</evidence>
<evidence type="ECO:0000256" key="2">
    <source>
        <dbReference type="ARBA" id="ARBA00001974"/>
    </source>
</evidence>
<evidence type="ECO:0000256" key="6">
    <source>
        <dbReference type="ARBA" id="ARBA00022827"/>
    </source>
</evidence>
<comment type="catalytic activity">
    <reaction evidence="8">
        <text>dihydrourocanate + A = urocanate + AH2</text>
        <dbReference type="Rhea" id="RHEA:36059"/>
        <dbReference type="ChEBI" id="CHEBI:13193"/>
        <dbReference type="ChEBI" id="CHEBI:17499"/>
        <dbReference type="ChEBI" id="CHEBI:27247"/>
        <dbReference type="ChEBI" id="CHEBI:72991"/>
        <dbReference type="EC" id="1.3.99.33"/>
    </reaction>
</comment>
<dbReference type="PANTHER" id="PTHR43400">
    <property type="entry name" value="FUMARATE REDUCTASE"/>
    <property type="match status" value="1"/>
</dbReference>
<dbReference type="AlphaFoldDB" id="A0A0R2MF40"/>
<name>A0A0R2MF40_9LACO</name>
<evidence type="ECO:0000256" key="1">
    <source>
        <dbReference type="ARBA" id="ARBA00001917"/>
    </source>
</evidence>
<dbReference type="EMBL" id="JQCL01000057">
    <property type="protein sequence ID" value="KRO10763.1"/>
    <property type="molecule type" value="Genomic_DNA"/>
</dbReference>
<gene>
    <name evidence="10" type="ORF">IV64_GL002447</name>
</gene>
<proteinExistence type="predicted"/>
<comment type="caution">
    <text evidence="10">The sequence shown here is derived from an EMBL/GenBank/DDBJ whole genome shotgun (WGS) entry which is preliminary data.</text>
</comment>
<keyword evidence="6" id="KW-0274">FAD</keyword>
<dbReference type="Gene3D" id="3.50.50.60">
    <property type="entry name" value="FAD/NAD(P)-binding domain"/>
    <property type="match status" value="1"/>
</dbReference>
<dbReference type="EC" id="1.3.99.33" evidence="3"/>